<feature type="domain" description="G5" evidence="3">
    <location>
        <begin position="150"/>
        <end position="230"/>
    </location>
</feature>
<dbReference type="SMART" id="SM01208">
    <property type="entry name" value="G5"/>
    <property type="match status" value="1"/>
</dbReference>
<keyword evidence="2" id="KW-0812">Transmembrane</keyword>
<dbReference type="InterPro" id="IPR011098">
    <property type="entry name" value="G5_dom"/>
</dbReference>
<dbReference type="InterPro" id="IPR007137">
    <property type="entry name" value="DUF348"/>
</dbReference>
<keyword evidence="2" id="KW-1133">Transmembrane helix</keyword>
<dbReference type="PANTHER" id="PTHR39160">
    <property type="entry name" value="CELL WALL-BINDING PROTEIN YOCH"/>
    <property type="match status" value="1"/>
</dbReference>
<dbReference type="Pfam" id="PF06725">
    <property type="entry name" value="3D"/>
    <property type="match status" value="1"/>
</dbReference>
<gene>
    <name evidence="4" type="ORF">bsdtw1_04204</name>
</gene>
<dbReference type="CDD" id="cd14667">
    <property type="entry name" value="3D_containing_proteins"/>
    <property type="match status" value="1"/>
</dbReference>
<reference evidence="4 5" key="1">
    <citation type="submission" date="2020-07" db="EMBL/GenBank/DDBJ databases">
        <title>A new beta-1,3-glucan-decomposing anaerobic bacterium isolated from anoxic soil subjected to biological soil disinfestation.</title>
        <authorList>
            <person name="Ueki A."/>
            <person name="Tonouchi A."/>
        </authorList>
    </citation>
    <scope>NUCLEOTIDE SEQUENCE [LARGE SCALE GENOMIC DNA]</scope>
    <source>
        <strain evidence="4 5">TW1</strain>
    </source>
</reference>
<evidence type="ECO:0000259" key="3">
    <source>
        <dbReference type="PROSITE" id="PS51109"/>
    </source>
</evidence>
<evidence type="ECO:0000313" key="4">
    <source>
        <dbReference type="EMBL" id="GFP78013.1"/>
    </source>
</evidence>
<sequence>MVEKMKINLRKIFSNGPKAKIVLGLVVATSLVIVICNMRKTVIVSIDGNEQTLTTFKGTVKGALHDNGIVLGPKDKIQPSLDQSVKSNIKINIKKAVDVEVAVDGKELKIQTAEGNVNEMLSAEGIQLEEYDKISPAINTQITAGMKIEVVRVESKVVKESQQLDYSTVVNNDDNLDRSVVKTVQEGAPGEKEVTYRVIVENGKEVSKKVVAEKVVKDPQNKVVVKGTMNTLALSRGDSIAYKKKLSVVATAYTGGGSTATGNTPKRNASGTSTIAVDPRVIPLGTKVYIPGYGFAVAHDTGGAIKNNRVDLYMNSSSDANSWGVRNVDVYIIAYPGQG</sequence>
<dbReference type="Gene3D" id="2.40.40.10">
    <property type="entry name" value="RlpA-like domain"/>
    <property type="match status" value="1"/>
</dbReference>
<organism evidence="4 5">
    <name type="scientific">Clostridium fungisolvens</name>
    <dbReference type="NCBI Taxonomy" id="1604897"/>
    <lineage>
        <taxon>Bacteria</taxon>
        <taxon>Bacillati</taxon>
        <taxon>Bacillota</taxon>
        <taxon>Clostridia</taxon>
        <taxon>Eubacteriales</taxon>
        <taxon>Clostridiaceae</taxon>
        <taxon>Clostridium</taxon>
    </lineage>
</organism>
<dbReference type="GO" id="GO:0004553">
    <property type="term" value="F:hydrolase activity, hydrolyzing O-glycosyl compounds"/>
    <property type="evidence" value="ECO:0007669"/>
    <property type="project" value="InterPro"/>
</dbReference>
<keyword evidence="2" id="KW-0472">Membrane</keyword>
<dbReference type="InterPro" id="IPR051933">
    <property type="entry name" value="Resuscitation_pf_RpfB"/>
</dbReference>
<keyword evidence="1" id="KW-0732">Signal</keyword>
<dbReference type="InterPro" id="IPR010611">
    <property type="entry name" value="3D_dom"/>
</dbReference>
<dbReference type="PANTHER" id="PTHR39160:SF4">
    <property type="entry name" value="RESUSCITATION-PROMOTING FACTOR RPFB"/>
    <property type="match status" value="1"/>
</dbReference>
<comment type="caution">
    <text evidence="4">The sequence shown here is derived from an EMBL/GenBank/DDBJ whole genome shotgun (WGS) entry which is preliminary data.</text>
</comment>
<dbReference type="InterPro" id="IPR059180">
    <property type="entry name" value="3D_YorM"/>
</dbReference>
<accession>A0A6V8SSY7</accession>
<evidence type="ECO:0000256" key="1">
    <source>
        <dbReference type="ARBA" id="ARBA00022729"/>
    </source>
</evidence>
<feature type="transmembrane region" description="Helical" evidence="2">
    <location>
        <begin position="21"/>
        <end position="40"/>
    </location>
</feature>
<dbReference type="Proteomes" id="UP000580568">
    <property type="component" value="Unassembled WGS sequence"/>
</dbReference>
<dbReference type="SUPFAM" id="SSF50685">
    <property type="entry name" value="Barwin-like endoglucanases"/>
    <property type="match status" value="1"/>
</dbReference>
<name>A0A6V8SSY7_9CLOT</name>
<dbReference type="GO" id="GO:0009254">
    <property type="term" value="P:peptidoglycan turnover"/>
    <property type="evidence" value="ECO:0007669"/>
    <property type="project" value="InterPro"/>
</dbReference>
<dbReference type="PROSITE" id="PS51109">
    <property type="entry name" value="G5"/>
    <property type="match status" value="1"/>
</dbReference>
<dbReference type="RefSeq" id="WP_183279336.1">
    <property type="nucleotide sequence ID" value="NZ_BLZR01000001.1"/>
</dbReference>
<evidence type="ECO:0000256" key="2">
    <source>
        <dbReference type="SAM" id="Phobius"/>
    </source>
</evidence>
<keyword evidence="5" id="KW-1185">Reference proteome</keyword>
<dbReference type="InterPro" id="IPR036908">
    <property type="entry name" value="RlpA-like_sf"/>
</dbReference>
<evidence type="ECO:0000313" key="5">
    <source>
        <dbReference type="Proteomes" id="UP000580568"/>
    </source>
</evidence>
<dbReference type="Pfam" id="PF03990">
    <property type="entry name" value="DUF348"/>
    <property type="match status" value="2"/>
</dbReference>
<dbReference type="GO" id="GO:0019867">
    <property type="term" value="C:outer membrane"/>
    <property type="evidence" value="ECO:0007669"/>
    <property type="project" value="InterPro"/>
</dbReference>
<dbReference type="Gene3D" id="2.20.230.10">
    <property type="entry name" value="Resuscitation-promoting factor rpfb"/>
    <property type="match status" value="1"/>
</dbReference>
<protein>
    <recommendedName>
        <fullName evidence="3">G5 domain-containing protein</fullName>
    </recommendedName>
</protein>
<dbReference type="EMBL" id="BLZR01000001">
    <property type="protein sequence ID" value="GFP78013.1"/>
    <property type="molecule type" value="Genomic_DNA"/>
</dbReference>
<dbReference type="Pfam" id="PF07501">
    <property type="entry name" value="G5"/>
    <property type="match status" value="1"/>
</dbReference>
<proteinExistence type="predicted"/>
<dbReference type="AlphaFoldDB" id="A0A6V8SSY7"/>